<dbReference type="Gene3D" id="1.25.40.10">
    <property type="entry name" value="Tetratricopeptide repeat domain"/>
    <property type="match status" value="4"/>
</dbReference>
<evidence type="ECO:0000256" key="1">
    <source>
        <dbReference type="ARBA" id="ARBA00022737"/>
    </source>
</evidence>
<dbReference type="Pfam" id="PF13041">
    <property type="entry name" value="PPR_2"/>
    <property type="match status" value="2"/>
</dbReference>
<dbReference type="GO" id="GO:0003723">
    <property type="term" value="F:RNA binding"/>
    <property type="evidence" value="ECO:0007669"/>
    <property type="project" value="InterPro"/>
</dbReference>
<keyword evidence="4" id="KW-1185">Reference proteome</keyword>
<name>A0A7J7DBU5_TRIWF</name>
<evidence type="ECO:0000313" key="4">
    <source>
        <dbReference type="Proteomes" id="UP000593562"/>
    </source>
</evidence>
<protein>
    <recommendedName>
        <fullName evidence="5">Pentatricopeptide repeat-containing protein</fullName>
    </recommendedName>
</protein>
<dbReference type="FunFam" id="1.25.40.10:FF:000090">
    <property type="entry name" value="Pentatricopeptide repeat-containing protein, chloroplastic"/>
    <property type="match status" value="1"/>
</dbReference>
<gene>
    <name evidence="3" type="ORF">HS088_TW08G00326</name>
</gene>
<feature type="repeat" description="PPR" evidence="2">
    <location>
        <begin position="402"/>
        <end position="436"/>
    </location>
</feature>
<dbReference type="FunCoup" id="A0A7J7DBU5">
    <property type="interactions" value="6"/>
</dbReference>
<dbReference type="InterPro" id="IPR002885">
    <property type="entry name" value="PPR_rpt"/>
</dbReference>
<feature type="repeat" description="PPR" evidence="2">
    <location>
        <begin position="165"/>
        <end position="199"/>
    </location>
</feature>
<dbReference type="InParanoid" id="A0A7J7DBU5"/>
<accession>A0A7J7DBU5</accession>
<evidence type="ECO:0008006" key="5">
    <source>
        <dbReference type="Google" id="ProtNLM"/>
    </source>
</evidence>
<dbReference type="Pfam" id="PF20431">
    <property type="entry name" value="E_motif"/>
    <property type="match status" value="1"/>
</dbReference>
<dbReference type="FunFam" id="1.25.40.10:FF:000351">
    <property type="entry name" value="Pentatricopeptide repeat-containing protein"/>
    <property type="match status" value="1"/>
</dbReference>
<dbReference type="NCBIfam" id="TIGR00756">
    <property type="entry name" value="PPR"/>
    <property type="match status" value="4"/>
</dbReference>
<dbReference type="InterPro" id="IPR011990">
    <property type="entry name" value="TPR-like_helical_dom_sf"/>
</dbReference>
<dbReference type="PANTHER" id="PTHR47926:SF481">
    <property type="entry name" value="TETRATRICOPEPTIDE-LIKE HELICAL DOMAIN SUPERFAMILY"/>
    <property type="match status" value="1"/>
</dbReference>
<dbReference type="Proteomes" id="UP000593562">
    <property type="component" value="Unassembled WGS sequence"/>
</dbReference>
<dbReference type="AlphaFoldDB" id="A0A7J7DBU5"/>
<dbReference type="GO" id="GO:0009451">
    <property type="term" value="P:RNA modification"/>
    <property type="evidence" value="ECO:0007669"/>
    <property type="project" value="InterPro"/>
</dbReference>
<dbReference type="Pfam" id="PF01535">
    <property type="entry name" value="PPR"/>
    <property type="match status" value="3"/>
</dbReference>
<comment type="caution">
    <text evidence="3">The sequence shown here is derived from an EMBL/GenBank/DDBJ whole genome shotgun (WGS) entry which is preliminary data.</text>
</comment>
<organism evidence="3 4">
    <name type="scientific">Tripterygium wilfordii</name>
    <name type="common">Thunder God vine</name>
    <dbReference type="NCBI Taxonomy" id="458696"/>
    <lineage>
        <taxon>Eukaryota</taxon>
        <taxon>Viridiplantae</taxon>
        <taxon>Streptophyta</taxon>
        <taxon>Embryophyta</taxon>
        <taxon>Tracheophyta</taxon>
        <taxon>Spermatophyta</taxon>
        <taxon>Magnoliopsida</taxon>
        <taxon>eudicotyledons</taxon>
        <taxon>Gunneridae</taxon>
        <taxon>Pentapetalae</taxon>
        <taxon>rosids</taxon>
        <taxon>fabids</taxon>
        <taxon>Celastrales</taxon>
        <taxon>Celastraceae</taxon>
        <taxon>Tripterygium</taxon>
    </lineage>
</organism>
<feature type="repeat" description="PPR" evidence="2">
    <location>
        <begin position="266"/>
        <end position="300"/>
    </location>
</feature>
<sequence>MIKLLPEISQSYQTPSRTKILHALITKTHLSRDPFYATKLVRFYAMNDDIVSARNLFEKTPQRTVFLWNAIIRAYAQAQKFDDAISLFIRMAKTNTKPDNFTYACLIRACYENSDLDGLRVLHGGVTVYGLGSDFISCSALVTAYSKLGLVDEASKVFYGTFELDLVLWNSMISGHGCCGFWDKGLELFNKMRSLGKQPDGFTLVGLISGLICPSLLPIGQGIHGFCLKSGIESNSHVGSALVSLYSRFKCMSSAHNVLSSLCQPDLVTWSALITGYSQSGDYLQALLLFRSLNMEGKKADHILISSVLTAAAQITNVRPGIEIHGSVFRHGLQSNIMVSSALIDMYSKCGFLGLGIRVFEAMPEKNVVSYNSVISGLGLHGLASQAFKMWEDLISKGLKPDESTFSALLCACCHAGLVNDGWELFKRMKDEFCIQVRNEHYVLMVKLLGMAGKLEEAYDLVLSLPKPVDSGIWGALLSCCDVHGNSELGEIVAQHIFDNEPKKGAYRVMLSNIYAGEGRWNDVKQLRDDITDGGQRKVPGVSWIDGYGY</sequence>
<dbReference type="InterPro" id="IPR046960">
    <property type="entry name" value="PPR_At4g14850-like_plant"/>
</dbReference>
<dbReference type="InterPro" id="IPR046848">
    <property type="entry name" value="E_motif"/>
</dbReference>
<evidence type="ECO:0000256" key="2">
    <source>
        <dbReference type="PROSITE-ProRule" id="PRU00708"/>
    </source>
</evidence>
<feature type="repeat" description="PPR" evidence="2">
    <location>
        <begin position="367"/>
        <end position="401"/>
    </location>
</feature>
<dbReference type="EMBL" id="JAAARO010000008">
    <property type="protein sequence ID" value="KAF5743739.1"/>
    <property type="molecule type" value="Genomic_DNA"/>
</dbReference>
<keyword evidence="1" id="KW-0677">Repeat</keyword>
<dbReference type="PROSITE" id="PS51375">
    <property type="entry name" value="PPR"/>
    <property type="match status" value="5"/>
</dbReference>
<evidence type="ECO:0000313" key="3">
    <source>
        <dbReference type="EMBL" id="KAF5743739.1"/>
    </source>
</evidence>
<dbReference type="OrthoDB" id="185373at2759"/>
<feature type="repeat" description="PPR" evidence="2">
    <location>
        <begin position="64"/>
        <end position="98"/>
    </location>
</feature>
<proteinExistence type="predicted"/>
<dbReference type="PANTHER" id="PTHR47926">
    <property type="entry name" value="PENTATRICOPEPTIDE REPEAT-CONTAINING PROTEIN"/>
    <property type="match status" value="1"/>
</dbReference>
<reference evidence="3 4" key="1">
    <citation type="journal article" date="2020" name="Nat. Commun.">
        <title>Genome of Tripterygium wilfordii and identification of cytochrome P450 involved in triptolide biosynthesis.</title>
        <authorList>
            <person name="Tu L."/>
            <person name="Su P."/>
            <person name="Zhang Z."/>
            <person name="Gao L."/>
            <person name="Wang J."/>
            <person name="Hu T."/>
            <person name="Zhou J."/>
            <person name="Zhang Y."/>
            <person name="Zhao Y."/>
            <person name="Liu Y."/>
            <person name="Song Y."/>
            <person name="Tong Y."/>
            <person name="Lu Y."/>
            <person name="Yang J."/>
            <person name="Xu C."/>
            <person name="Jia M."/>
            <person name="Peters R.J."/>
            <person name="Huang L."/>
            <person name="Gao W."/>
        </authorList>
    </citation>
    <scope>NUCLEOTIDE SEQUENCE [LARGE SCALE GENOMIC DNA]</scope>
    <source>
        <strain evidence="4">cv. XIE 37</strain>
        <tissue evidence="3">Leaf</tissue>
    </source>
</reference>